<reference evidence="3" key="1">
    <citation type="journal article" date="2019" name="Int. J. Syst. Evol. Microbiol.">
        <title>The Global Catalogue of Microorganisms (GCM) 10K type strain sequencing project: providing services to taxonomists for standard genome sequencing and annotation.</title>
        <authorList>
            <consortium name="The Broad Institute Genomics Platform"/>
            <consortium name="The Broad Institute Genome Sequencing Center for Infectious Disease"/>
            <person name="Wu L."/>
            <person name="Ma J."/>
        </authorList>
    </citation>
    <scope>NUCLEOTIDE SEQUENCE [LARGE SCALE GENOMIC DNA]</scope>
    <source>
        <strain evidence="3">JCM 6922</strain>
    </source>
</reference>
<dbReference type="RefSeq" id="WP_344608961.1">
    <property type="nucleotide sequence ID" value="NZ_BAAATK010000062.1"/>
</dbReference>
<protein>
    <recommendedName>
        <fullName evidence="4">(2Fe-2S) ferredoxin domain-containing protein</fullName>
    </recommendedName>
</protein>
<organism evidence="2 3">
    <name type="scientific">Streptomyces glaucus</name>
    <dbReference type="NCBI Taxonomy" id="284029"/>
    <lineage>
        <taxon>Bacteria</taxon>
        <taxon>Bacillati</taxon>
        <taxon>Actinomycetota</taxon>
        <taxon>Actinomycetes</taxon>
        <taxon>Kitasatosporales</taxon>
        <taxon>Streptomycetaceae</taxon>
        <taxon>Streptomyces</taxon>
    </lineage>
</organism>
<gene>
    <name evidence="2" type="ORF">GCM10010421_58990</name>
</gene>
<keyword evidence="3" id="KW-1185">Reference proteome</keyword>
<evidence type="ECO:0000313" key="3">
    <source>
        <dbReference type="Proteomes" id="UP001500460"/>
    </source>
</evidence>
<evidence type="ECO:0000256" key="1">
    <source>
        <dbReference type="SAM" id="MobiDB-lite"/>
    </source>
</evidence>
<evidence type="ECO:0000313" key="2">
    <source>
        <dbReference type="EMBL" id="GAA2457747.1"/>
    </source>
</evidence>
<dbReference type="Proteomes" id="UP001500460">
    <property type="component" value="Unassembled WGS sequence"/>
</dbReference>
<dbReference type="EMBL" id="BAAATK010000062">
    <property type="protein sequence ID" value="GAA2457747.1"/>
    <property type="molecule type" value="Genomic_DNA"/>
</dbReference>
<name>A0ABP5XR81_9ACTN</name>
<dbReference type="CDD" id="cd02980">
    <property type="entry name" value="TRX_Fd_family"/>
    <property type="match status" value="1"/>
</dbReference>
<comment type="caution">
    <text evidence="2">The sequence shown here is derived from an EMBL/GenBank/DDBJ whole genome shotgun (WGS) entry which is preliminary data.</text>
</comment>
<evidence type="ECO:0008006" key="4">
    <source>
        <dbReference type="Google" id="ProtNLM"/>
    </source>
</evidence>
<proteinExistence type="predicted"/>
<sequence>MSARTITVGVARERPCTLVVCRGCCCGNARKHPGTDHAGQLERLRAAATAHGFQVRTTDCLGPCDRADVVVVQPSAAGRRAGGRATWVGFVLDDAGAEEIARWAAAGGPGLAEPPPALRLQFIDPPRDARARSRRRP</sequence>
<accession>A0ABP5XR81</accession>
<feature type="region of interest" description="Disordered" evidence="1">
    <location>
        <begin position="112"/>
        <end position="137"/>
    </location>
</feature>